<keyword evidence="2 5" id="KW-0032">Aminotransferase</keyword>
<organism evidence="5 6">
    <name type="scientific">Montanilutibacter psychrotolerans</name>
    <dbReference type="NCBI Taxonomy" id="1327343"/>
    <lineage>
        <taxon>Bacteria</taxon>
        <taxon>Pseudomonadati</taxon>
        <taxon>Pseudomonadota</taxon>
        <taxon>Gammaproteobacteria</taxon>
        <taxon>Lysobacterales</taxon>
        <taxon>Lysobacteraceae</taxon>
        <taxon>Montanilutibacter</taxon>
    </lineage>
</organism>
<dbReference type="Gene3D" id="3.40.640.10">
    <property type="entry name" value="Type I PLP-dependent aspartate aminotransferase-like (Major domain)"/>
    <property type="match status" value="2"/>
</dbReference>
<evidence type="ECO:0000313" key="5">
    <source>
        <dbReference type="EMBL" id="RNF85405.1"/>
    </source>
</evidence>
<comment type="cofactor">
    <cofactor evidence="1">
        <name>pyridoxal 5'-phosphate</name>
        <dbReference type="ChEBI" id="CHEBI:597326"/>
    </cofactor>
</comment>
<evidence type="ECO:0000256" key="1">
    <source>
        <dbReference type="ARBA" id="ARBA00001933"/>
    </source>
</evidence>
<gene>
    <name evidence="5" type="ORF">EER27_06515</name>
</gene>
<dbReference type="PANTHER" id="PTHR11986:SF79">
    <property type="entry name" value="ACETYLORNITHINE AMINOTRANSFERASE, MITOCHONDRIAL"/>
    <property type="match status" value="1"/>
</dbReference>
<dbReference type="InterPro" id="IPR015424">
    <property type="entry name" value="PyrdxlP-dep_Trfase"/>
</dbReference>
<dbReference type="GO" id="GO:0030170">
    <property type="term" value="F:pyridoxal phosphate binding"/>
    <property type="evidence" value="ECO:0007669"/>
    <property type="project" value="InterPro"/>
</dbReference>
<dbReference type="EMBL" id="RIBS01000002">
    <property type="protein sequence ID" value="RNF85405.1"/>
    <property type="molecule type" value="Genomic_DNA"/>
</dbReference>
<evidence type="ECO:0000313" key="6">
    <source>
        <dbReference type="Proteomes" id="UP000267049"/>
    </source>
</evidence>
<protein>
    <submittedName>
        <fullName evidence="5">Aminotransferase class III-fold pyridoxal phosphate-dependent enzyme</fullName>
    </submittedName>
</protein>
<evidence type="ECO:0000256" key="4">
    <source>
        <dbReference type="ARBA" id="ARBA00022898"/>
    </source>
</evidence>
<sequence>MNQTNPMTERYERYVKPQMAKVLRAIGLDINYQRAVGNHLYYCDEHGQEREVLDFLGGYGAVLLGHNPPQILDAARAMLDAQVPVHAQFSLRGRSGELAEALSRIVVRDSGSDVDFVTTFANTGAEAIEAAIKHAELERVLKLDRLLDAITLNIERVREAIRRGEVEIPHDLYEATDMREWVFDVRSFDDLIVALINHNSRELARRPIFVALEKSFHGKLASSVQLTWNKNFRRAFQFLGLKTRFVAMNDADALDRITSEEESELFDLDIVDGQVALVRRTLPQYAAFLIEPIQGEGGIHEVSPEFARAVRRFCNLHDCPLVIDEIQSGMGRSGRFLASAQVGLRGDYYTLSKALGGGIAKLSALLVRSDRYQKDFGLIHSSTFAEDDFSAGVALAVLDALEANDGALYQQAEARGDALRQALEVLRARFPDVIREVRGRGLFLGVEFHPRDNASSQILRTTAYAESLGYFLSGYLLRSEGIRVAPTGSAPNVLRLEPSLHIDDADIARLVAALERVCRILQAEDTLHLVFPLSSPQREAPRRDIQAFGGEPVAVPGEDAAGQLRHADPIRPARKVAFVNHLISPDWLRQVEPALAGMADDELRRFVLNMAAVKKSAPYAPVRIRSPLGPAVDFMLYPLCVASEQMGGWLSRGELDEIRDDVDDRIRAAQEDGCEIAGLGMYTSIVTNNCTALSVPEMGLTSGNALTVAMSLEALEHALAEQGRNWNEIDLAIVGAAGNIASTYAAMLAERVGRLTLVGSGRDGSRQRVLRTVYAVYESAWQSLLSGTSQPQGIVARLLDEPLARQWLRDGAPPRERGRLLHESLVARHGHDPYVVVAPGPEVVRDAHAVLCAANAPEPFLEADVFGRDAIVCDVAVPHNVRAASLAARPDVTYLQGGIVATPNGESLDPGARAFLGAGQIYACMAETAVLGLSGHRGHYSYGAITPQQVREIAALAKLHGFRLAEFKRGSSL</sequence>
<dbReference type="InterPro" id="IPR005814">
    <property type="entry name" value="Aminotrans_3"/>
</dbReference>
<dbReference type="OrthoDB" id="9801052at2"/>
<dbReference type="GO" id="GO:0042802">
    <property type="term" value="F:identical protein binding"/>
    <property type="evidence" value="ECO:0007669"/>
    <property type="project" value="TreeGrafter"/>
</dbReference>
<evidence type="ECO:0000256" key="3">
    <source>
        <dbReference type="ARBA" id="ARBA00022679"/>
    </source>
</evidence>
<comment type="caution">
    <text evidence="5">The sequence shown here is derived from an EMBL/GenBank/DDBJ whole genome shotgun (WGS) entry which is preliminary data.</text>
</comment>
<dbReference type="InterPro" id="IPR015422">
    <property type="entry name" value="PyrdxlP-dep_Trfase_small"/>
</dbReference>
<dbReference type="AlphaFoldDB" id="A0A3M8SXJ6"/>
<keyword evidence="3 5" id="KW-0808">Transferase</keyword>
<dbReference type="Gene3D" id="3.90.1150.10">
    <property type="entry name" value="Aspartate Aminotransferase, domain 1"/>
    <property type="match status" value="2"/>
</dbReference>
<name>A0A3M8SXJ6_9GAMM</name>
<dbReference type="SUPFAM" id="SSF53383">
    <property type="entry name" value="PLP-dependent transferases"/>
    <property type="match status" value="1"/>
</dbReference>
<dbReference type="PANTHER" id="PTHR11986">
    <property type="entry name" value="AMINOTRANSFERASE CLASS III"/>
    <property type="match status" value="1"/>
</dbReference>
<dbReference type="Pfam" id="PF00202">
    <property type="entry name" value="Aminotran_3"/>
    <property type="match status" value="1"/>
</dbReference>
<keyword evidence="4" id="KW-0663">Pyridoxal phosphate</keyword>
<dbReference type="Proteomes" id="UP000267049">
    <property type="component" value="Unassembled WGS sequence"/>
</dbReference>
<proteinExistence type="predicted"/>
<evidence type="ECO:0000256" key="2">
    <source>
        <dbReference type="ARBA" id="ARBA00022576"/>
    </source>
</evidence>
<reference evidence="5 6" key="1">
    <citation type="submission" date="2018-11" db="EMBL/GenBank/DDBJ databases">
        <title>Lysobacter cryohumiis sp. nov., isolated from soil in the Tianshan Mountains, Xinjiang, China.</title>
        <authorList>
            <person name="Luo Y."/>
            <person name="Sheng H."/>
        </authorList>
    </citation>
    <scope>NUCLEOTIDE SEQUENCE [LARGE SCALE GENOMIC DNA]</scope>
    <source>
        <strain evidence="5 6">ZS60</strain>
    </source>
</reference>
<dbReference type="InterPro" id="IPR050103">
    <property type="entry name" value="Class-III_PLP-dep_AT"/>
</dbReference>
<accession>A0A3M8SXJ6</accession>
<dbReference type="GO" id="GO:0008483">
    <property type="term" value="F:transaminase activity"/>
    <property type="evidence" value="ECO:0007669"/>
    <property type="project" value="UniProtKB-KW"/>
</dbReference>
<keyword evidence="6" id="KW-1185">Reference proteome</keyword>
<dbReference type="InterPro" id="IPR015421">
    <property type="entry name" value="PyrdxlP-dep_Trfase_major"/>
</dbReference>
<dbReference type="Gene3D" id="3.40.50.720">
    <property type="entry name" value="NAD(P)-binding Rossmann-like Domain"/>
    <property type="match status" value="1"/>
</dbReference>